<dbReference type="Proteomes" id="UP000799424">
    <property type="component" value="Unassembled WGS sequence"/>
</dbReference>
<evidence type="ECO:0000256" key="1">
    <source>
        <dbReference type="SAM" id="MobiDB-lite"/>
    </source>
</evidence>
<feature type="compositionally biased region" description="Polar residues" evidence="1">
    <location>
        <begin position="102"/>
        <end position="111"/>
    </location>
</feature>
<gene>
    <name evidence="3" type="ORF">CC86DRAFT_167344</name>
</gene>
<accession>A0A6A7ADJ1</accession>
<sequence length="118" mass="13227">MTARWRLYTGSACAGWLLAAARYFEGLSVSGVEQPACACGADDAERRRCGNEPHQNTAQHQLLHQRPRLEQPHHHATLYIASPYSRYTTHRVERVNKPSHAPTLTGTSPSRSFLLLPH</sequence>
<dbReference type="AlphaFoldDB" id="A0A6A7ADJ1"/>
<feature type="chain" id="PRO_5025400890" description="Secreted protein" evidence="2">
    <location>
        <begin position="22"/>
        <end position="118"/>
    </location>
</feature>
<keyword evidence="2" id="KW-0732">Signal</keyword>
<protein>
    <recommendedName>
        <fullName evidence="5">Secreted protein</fullName>
    </recommendedName>
</protein>
<reference evidence="3" key="1">
    <citation type="journal article" date="2020" name="Stud. Mycol.">
        <title>101 Dothideomycetes genomes: a test case for predicting lifestyles and emergence of pathogens.</title>
        <authorList>
            <person name="Haridas S."/>
            <person name="Albert R."/>
            <person name="Binder M."/>
            <person name="Bloem J."/>
            <person name="Labutti K."/>
            <person name="Salamov A."/>
            <person name="Andreopoulos B."/>
            <person name="Baker S."/>
            <person name="Barry K."/>
            <person name="Bills G."/>
            <person name="Bluhm B."/>
            <person name="Cannon C."/>
            <person name="Castanera R."/>
            <person name="Culley D."/>
            <person name="Daum C."/>
            <person name="Ezra D."/>
            <person name="Gonzalez J."/>
            <person name="Henrissat B."/>
            <person name="Kuo A."/>
            <person name="Liang C."/>
            <person name="Lipzen A."/>
            <person name="Lutzoni F."/>
            <person name="Magnuson J."/>
            <person name="Mondo S."/>
            <person name="Nolan M."/>
            <person name="Ohm R."/>
            <person name="Pangilinan J."/>
            <person name="Park H.-J."/>
            <person name="Ramirez L."/>
            <person name="Alfaro M."/>
            <person name="Sun H."/>
            <person name="Tritt A."/>
            <person name="Yoshinaga Y."/>
            <person name="Zwiers L.-H."/>
            <person name="Turgeon B."/>
            <person name="Goodwin S."/>
            <person name="Spatafora J."/>
            <person name="Crous P."/>
            <person name="Grigoriev I."/>
        </authorList>
    </citation>
    <scope>NUCLEOTIDE SEQUENCE</scope>
    <source>
        <strain evidence="3">CBS 113818</strain>
    </source>
</reference>
<evidence type="ECO:0000256" key="2">
    <source>
        <dbReference type="SAM" id="SignalP"/>
    </source>
</evidence>
<keyword evidence="4" id="KW-1185">Reference proteome</keyword>
<proteinExistence type="predicted"/>
<organism evidence="3 4">
    <name type="scientific">Ophiobolus disseminans</name>
    <dbReference type="NCBI Taxonomy" id="1469910"/>
    <lineage>
        <taxon>Eukaryota</taxon>
        <taxon>Fungi</taxon>
        <taxon>Dikarya</taxon>
        <taxon>Ascomycota</taxon>
        <taxon>Pezizomycotina</taxon>
        <taxon>Dothideomycetes</taxon>
        <taxon>Pleosporomycetidae</taxon>
        <taxon>Pleosporales</taxon>
        <taxon>Pleosporineae</taxon>
        <taxon>Phaeosphaeriaceae</taxon>
        <taxon>Ophiobolus</taxon>
    </lineage>
</organism>
<name>A0A6A7ADJ1_9PLEO</name>
<evidence type="ECO:0008006" key="5">
    <source>
        <dbReference type="Google" id="ProtNLM"/>
    </source>
</evidence>
<dbReference type="EMBL" id="MU006219">
    <property type="protein sequence ID" value="KAF2830788.1"/>
    <property type="molecule type" value="Genomic_DNA"/>
</dbReference>
<feature type="region of interest" description="Disordered" evidence="1">
    <location>
        <begin position="95"/>
        <end position="118"/>
    </location>
</feature>
<feature type="signal peptide" evidence="2">
    <location>
        <begin position="1"/>
        <end position="21"/>
    </location>
</feature>
<evidence type="ECO:0000313" key="3">
    <source>
        <dbReference type="EMBL" id="KAF2830788.1"/>
    </source>
</evidence>
<evidence type="ECO:0000313" key="4">
    <source>
        <dbReference type="Proteomes" id="UP000799424"/>
    </source>
</evidence>